<evidence type="ECO:0000313" key="2">
    <source>
        <dbReference type="EMBL" id="KPI40771.1"/>
    </source>
</evidence>
<dbReference type="EMBL" id="LFJN01000011">
    <property type="protein sequence ID" value="KPI40771.1"/>
    <property type="molecule type" value="Genomic_DNA"/>
</dbReference>
<comment type="caution">
    <text evidence="2">The sequence shown here is derived from an EMBL/GenBank/DDBJ whole genome shotgun (WGS) entry which is preliminary data.</text>
</comment>
<gene>
    <name evidence="2" type="ORF">AB675_10850</name>
</gene>
<keyword evidence="1" id="KW-1133">Transmembrane helix</keyword>
<dbReference type="AlphaFoldDB" id="A0A0N0NMR7"/>
<dbReference type="OrthoDB" id="2596908at2759"/>
<protein>
    <submittedName>
        <fullName evidence="2">Uncharacterized protein</fullName>
    </submittedName>
</protein>
<name>A0A0N0NMR7_9EURO</name>
<dbReference type="GeneID" id="28731530"/>
<dbReference type="VEuPathDB" id="FungiDB:AB675_10850"/>
<feature type="transmembrane region" description="Helical" evidence="1">
    <location>
        <begin position="257"/>
        <end position="280"/>
    </location>
</feature>
<keyword evidence="1" id="KW-0472">Membrane</keyword>
<keyword evidence="3" id="KW-1185">Reference proteome</keyword>
<organism evidence="2 3">
    <name type="scientific">Cyphellophora attinorum</name>
    <dbReference type="NCBI Taxonomy" id="1664694"/>
    <lineage>
        <taxon>Eukaryota</taxon>
        <taxon>Fungi</taxon>
        <taxon>Dikarya</taxon>
        <taxon>Ascomycota</taxon>
        <taxon>Pezizomycotina</taxon>
        <taxon>Eurotiomycetes</taxon>
        <taxon>Chaetothyriomycetidae</taxon>
        <taxon>Chaetothyriales</taxon>
        <taxon>Cyphellophoraceae</taxon>
        <taxon>Cyphellophora</taxon>
    </lineage>
</organism>
<evidence type="ECO:0000256" key="1">
    <source>
        <dbReference type="SAM" id="Phobius"/>
    </source>
</evidence>
<sequence length="316" mass="34448">MAACLLLSDITTATSNVVRMLGVDGGLIGLQRDLEHQVRHLEDHMERRQSNTATVQSTTISMAEMNSTIARACLDVLDDITVITNDAGLSACYNIMSMDRSSKTFVADLRLYIAASPKGAFTQVQPNNLMIGVTYPPSTKFTTLNTTAPAKTKRQAVQANNMTEIQQYTFMGEIDTNIDLEKLTEAQIMSLMVPAITINAVSQDGRTPLSTPLAITDTAFFVVGDFLGGFTADTASPQFQKAAIEQSSVFVLPGTTFGIFPVGLIVTGSWLAIFVAAYGFGTWKRYQHREFYRKRMHVTSGGALKGYDSGRTGRKI</sequence>
<accession>A0A0N0NMR7</accession>
<keyword evidence="1" id="KW-0812">Transmembrane</keyword>
<evidence type="ECO:0000313" key="3">
    <source>
        <dbReference type="Proteomes" id="UP000038010"/>
    </source>
</evidence>
<dbReference type="RefSeq" id="XP_018000734.1">
    <property type="nucleotide sequence ID" value="XM_018139650.1"/>
</dbReference>
<reference evidence="2 3" key="1">
    <citation type="submission" date="2015-06" db="EMBL/GenBank/DDBJ databases">
        <title>Draft genome of the ant-associated black yeast Phialophora attae CBS 131958.</title>
        <authorList>
            <person name="Moreno L.F."/>
            <person name="Stielow B.J."/>
            <person name="de Hoog S."/>
            <person name="Vicente V.A."/>
            <person name="Weiss V.A."/>
            <person name="de Vries M."/>
            <person name="Cruz L.M."/>
            <person name="Souza E.M."/>
        </authorList>
    </citation>
    <scope>NUCLEOTIDE SEQUENCE [LARGE SCALE GENOMIC DNA]</scope>
    <source>
        <strain evidence="2 3">CBS 131958</strain>
    </source>
</reference>
<dbReference type="Proteomes" id="UP000038010">
    <property type="component" value="Unassembled WGS sequence"/>
</dbReference>
<proteinExistence type="predicted"/>
<dbReference type="STRING" id="1664694.A0A0N0NMR7"/>